<proteinExistence type="predicted"/>
<organism evidence="1 2">
    <name type="scientific">Pleurodeles waltl</name>
    <name type="common">Iberian ribbed newt</name>
    <dbReference type="NCBI Taxonomy" id="8319"/>
    <lineage>
        <taxon>Eukaryota</taxon>
        <taxon>Metazoa</taxon>
        <taxon>Chordata</taxon>
        <taxon>Craniata</taxon>
        <taxon>Vertebrata</taxon>
        <taxon>Euteleostomi</taxon>
        <taxon>Amphibia</taxon>
        <taxon>Batrachia</taxon>
        <taxon>Caudata</taxon>
        <taxon>Salamandroidea</taxon>
        <taxon>Salamandridae</taxon>
        <taxon>Pleurodelinae</taxon>
        <taxon>Pleurodeles</taxon>
    </lineage>
</organism>
<reference evidence="1" key="1">
    <citation type="journal article" date="2022" name="bioRxiv">
        <title>Sequencing and chromosome-scale assembly of the giantPleurodeles waltlgenome.</title>
        <authorList>
            <person name="Brown T."/>
            <person name="Elewa A."/>
            <person name="Iarovenko S."/>
            <person name="Subramanian E."/>
            <person name="Araus A.J."/>
            <person name="Petzold A."/>
            <person name="Susuki M."/>
            <person name="Suzuki K.-i.T."/>
            <person name="Hayashi T."/>
            <person name="Toyoda A."/>
            <person name="Oliveira C."/>
            <person name="Osipova E."/>
            <person name="Leigh N.D."/>
            <person name="Simon A."/>
            <person name="Yun M.H."/>
        </authorList>
    </citation>
    <scope>NUCLEOTIDE SEQUENCE</scope>
    <source>
        <strain evidence="1">20211129_DDA</strain>
        <tissue evidence="1">Liver</tissue>
    </source>
</reference>
<evidence type="ECO:0000313" key="1">
    <source>
        <dbReference type="EMBL" id="KAJ1212754.1"/>
    </source>
</evidence>
<accession>A0AAV7WLA1</accession>
<dbReference type="EMBL" id="JANPWB010000001">
    <property type="protein sequence ID" value="KAJ1212754.1"/>
    <property type="molecule type" value="Genomic_DNA"/>
</dbReference>
<comment type="caution">
    <text evidence="1">The sequence shown here is derived from an EMBL/GenBank/DDBJ whole genome shotgun (WGS) entry which is preliminary data.</text>
</comment>
<gene>
    <name evidence="1" type="ORF">NDU88_000399</name>
</gene>
<dbReference type="Proteomes" id="UP001066276">
    <property type="component" value="Chromosome 1_1"/>
</dbReference>
<sequence>MPAVREHSLRPPERFQSPSRLVITRFCAVFRPPEGPCIPDIMRVRPRRRSRVSFAWFEQPYRHAVAFS</sequence>
<protein>
    <submittedName>
        <fullName evidence="1">Uncharacterized protein</fullName>
    </submittedName>
</protein>
<name>A0AAV7WLA1_PLEWA</name>
<keyword evidence="2" id="KW-1185">Reference proteome</keyword>
<evidence type="ECO:0000313" key="2">
    <source>
        <dbReference type="Proteomes" id="UP001066276"/>
    </source>
</evidence>
<dbReference type="AlphaFoldDB" id="A0AAV7WLA1"/>